<name>A0A2H3CB45_ARMGA</name>
<protein>
    <submittedName>
        <fullName evidence="1">Uncharacterized protein</fullName>
    </submittedName>
</protein>
<evidence type="ECO:0000313" key="1">
    <source>
        <dbReference type="EMBL" id="PBK80281.1"/>
    </source>
</evidence>
<dbReference type="Proteomes" id="UP000217790">
    <property type="component" value="Unassembled WGS sequence"/>
</dbReference>
<organism evidence="1 2">
    <name type="scientific">Armillaria gallica</name>
    <name type="common">Bulbous honey fungus</name>
    <name type="synonym">Armillaria bulbosa</name>
    <dbReference type="NCBI Taxonomy" id="47427"/>
    <lineage>
        <taxon>Eukaryota</taxon>
        <taxon>Fungi</taxon>
        <taxon>Dikarya</taxon>
        <taxon>Basidiomycota</taxon>
        <taxon>Agaricomycotina</taxon>
        <taxon>Agaricomycetes</taxon>
        <taxon>Agaricomycetidae</taxon>
        <taxon>Agaricales</taxon>
        <taxon>Marasmiineae</taxon>
        <taxon>Physalacriaceae</taxon>
        <taxon>Armillaria</taxon>
    </lineage>
</organism>
<dbReference type="EMBL" id="KZ293749">
    <property type="protein sequence ID" value="PBK80281.1"/>
    <property type="molecule type" value="Genomic_DNA"/>
</dbReference>
<evidence type="ECO:0000313" key="2">
    <source>
        <dbReference type="Proteomes" id="UP000217790"/>
    </source>
</evidence>
<accession>A0A2H3CB45</accession>
<sequence>MSIEGQAQDGNTEIEISGLLKAASRLQPLGKEPHILPLYGAKQRDKDDGICGVRNAWAQRCSGIW</sequence>
<keyword evidence="2" id="KW-1185">Reference proteome</keyword>
<dbReference type="AlphaFoldDB" id="A0A2H3CB45"/>
<dbReference type="InParanoid" id="A0A2H3CB45"/>
<proteinExistence type="predicted"/>
<gene>
    <name evidence="1" type="ORF">ARMGADRAFT_1092371</name>
</gene>
<reference evidence="2" key="1">
    <citation type="journal article" date="2017" name="Nat. Ecol. Evol.">
        <title>Genome expansion and lineage-specific genetic innovations in the forest pathogenic fungi Armillaria.</title>
        <authorList>
            <person name="Sipos G."/>
            <person name="Prasanna A.N."/>
            <person name="Walter M.C."/>
            <person name="O'Connor E."/>
            <person name="Balint B."/>
            <person name="Krizsan K."/>
            <person name="Kiss B."/>
            <person name="Hess J."/>
            <person name="Varga T."/>
            <person name="Slot J."/>
            <person name="Riley R."/>
            <person name="Boka B."/>
            <person name="Rigling D."/>
            <person name="Barry K."/>
            <person name="Lee J."/>
            <person name="Mihaltcheva S."/>
            <person name="LaButti K."/>
            <person name="Lipzen A."/>
            <person name="Waldron R."/>
            <person name="Moloney N.M."/>
            <person name="Sperisen C."/>
            <person name="Kredics L."/>
            <person name="Vagvoelgyi C."/>
            <person name="Patrignani A."/>
            <person name="Fitzpatrick D."/>
            <person name="Nagy I."/>
            <person name="Doyle S."/>
            <person name="Anderson J.B."/>
            <person name="Grigoriev I.V."/>
            <person name="Gueldener U."/>
            <person name="Muensterkoetter M."/>
            <person name="Nagy L.G."/>
        </authorList>
    </citation>
    <scope>NUCLEOTIDE SEQUENCE [LARGE SCALE GENOMIC DNA]</scope>
    <source>
        <strain evidence="2">Ar21-2</strain>
    </source>
</reference>